<dbReference type="Proteomes" id="UP001595891">
    <property type="component" value="Unassembled WGS sequence"/>
</dbReference>
<dbReference type="Pfam" id="PF04149">
    <property type="entry name" value="DUF397"/>
    <property type="match status" value="1"/>
</dbReference>
<dbReference type="RefSeq" id="WP_262849725.1">
    <property type="nucleotide sequence ID" value="NZ_JANZYP010000089.1"/>
</dbReference>
<evidence type="ECO:0000259" key="1">
    <source>
        <dbReference type="Pfam" id="PF04149"/>
    </source>
</evidence>
<keyword evidence="3" id="KW-1185">Reference proteome</keyword>
<comment type="caution">
    <text evidence="2">The sequence shown here is derived from an EMBL/GenBank/DDBJ whole genome shotgun (WGS) entry which is preliminary data.</text>
</comment>
<reference evidence="3" key="1">
    <citation type="journal article" date="2019" name="Int. J. Syst. Evol. Microbiol.">
        <title>The Global Catalogue of Microorganisms (GCM) 10K type strain sequencing project: providing services to taxonomists for standard genome sequencing and annotation.</title>
        <authorList>
            <consortium name="The Broad Institute Genomics Platform"/>
            <consortium name="The Broad Institute Genome Sequencing Center for Infectious Disease"/>
            <person name="Wu L."/>
            <person name="Ma J."/>
        </authorList>
    </citation>
    <scope>NUCLEOTIDE SEQUENCE [LARGE SCALE GENOMIC DNA]</scope>
    <source>
        <strain evidence="3">CCUG 49560</strain>
    </source>
</reference>
<evidence type="ECO:0000313" key="3">
    <source>
        <dbReference type="Proteomes" id="UP001595891"/>
    </source>
</evidence>
<proteinExistence type="predicted"/>
<sequence>MDSAAANWRKSSRSGSNGAACVEVATNLTGVVGVRDSKIPSGPALVFCVDEWRVFIGETKRKPVSEH</sequence>
<dbReference type="InterPro" id="IPR007278">
    <property type="entry name" value="DUF397"/>
</dbReference>
<evidence type="ECO:0000313" key="2">
    <source>
        <dbReference type="EMBL" id="MFC4589663.1"/>
    </source>
</evidence>
<accession>A0ABV9ELI5</accession>
<name>A0ABV9ELI5_9ACTN</name>
<feature type="domain" description="DUF397" evidence="1">
    <location>
        <begin position="6"/>
        <end position="60"/>
    </location>
</feature>
<organism evidence="2 3">
    <name type="scientific">Sphaerisporangium corydalis</name>
    <dbReference type="NCBI Taxonomy" id="1441875"/>
    <lineage>
        <taxon>Bacteria</taxon>
        <taxon>Bacillati</taxon>
        <taxon>Actinomycetota</taxon>
        <taxon>Actinomycetes</taxon>
        <taxon>Streptosporangiales</taxon>
        <taxon>Streptosporangiaceae</taxon>
        <taxon>Sphaerisporangium</taxon>
    </lineage>
</organism>
<dbReference type="EMBL" id="JBHSFN010000017">
    <property type="protein sequence ID" value="MFC4589663.1"/>
    <property type="molecule type" value="Genomic_DNA"/>
</dbReference>
<protein>
    <submittedName>
        <fullName evidence="2">DUF397 domain-containing protein</fullName>
    </submittedName>
</protein>
<gene>
    <name evidence="2" type="ORF">ACFO8L_26490</name>
</gene>